<name>A0A1I7WUC4_HETBA</name>
<evidence type="ECO:0000313" key="1">
    <source>
        <dbReference type="Proteomes" id="UP000095283"/>
    </source>
</evidence>
<dbReference type="Proteomes" id="UP000095283">
    <property type="component" value="Unplaced"/>
</dbReference>
<organism evidence="1 2">
    <name type="scientific">Heterorhabditis bacteriophora</name>
    <name type="common">Entomopathogenic nematode worm</name>
    <dbReference type="NCBI Taxonomy" id="37862"/>
    <lineage>
        <taxon>Eukaryota</taxon>
        <taxon>Metazoa</taxon>
        <taxon>Ecdysozoa</taxon>
        <taxon>Nematoda</taxon>
        <taxon>Chromadorea</taxon>
        <taxon>Rhabditida</taxon>
        <taxon>Rhabditina</taxon>
        <taxon>Rhabditomorpha</taxon>
        <taxon>Strongyloidea</taxon>
        <taxon>Heterorhabditidae</taxon>
        <taxon>Heterorhabditis</taxon>
    </lineage>
</organism>
<dbReference type="WBParaSite" id="Hba_08791">
    <property type="protein sequence ID" value="Hba_08791"/>
    <property type="gene ID" value="Hba_08791"/>
</dbReference>
<dbReference type="AlphaFoldDB" id="A0A1I7WUC4"/>
<reference evidence="2" key="1">
    <citation type="submission" date="2016-11" db="UniProtKB">
        <authorList>
            <consortium name="WormBaseParasite"/>
        </authorList>
    </citation>
    <scope>IDENTIFICATION</scope>
</reference>
<accession>A0A1I7WUC4</accession>
<evidence type="ECO:0000313" key="2">
    <source>
        <dbReference type="WBParaSite" id="Hba_08791"/>
    </source>
</evidence>
<proteinExistence type="predicted"/>
<protein>
    <submittedName>
        <fullName evidence="2">Lipoprotein</fullName>
    </submittedName>
</protein>
<keyword evidence="1" id="KW-1185">Reference proteome</keyword>
<sequence>MRVTNAQKSKTQVVVANLLLKRGNAYDTSLTRANEINHYSYTKEIVGKYITPIDSHMEYKYYTLEGG</sequence>